<evidence type="ECO:0000259" key="3">
    <source>
        <dbReference type="Pfam" id="PF00460"/>
    </source>
</evidence>
<evidence type="ECO:0000259" key="5">
    <source>
        <dbReference type="Pfam" id="PF22692"/>
    </source>
</evidence>
<reference evidence="7" key="1">
    <citation type="submission" date="2014-07" db="EMBL/GenBank/DDBJ databases">
        <authorList>
            <person name="Wibberg D."/>
        </authorList>
    </citation>
    <scope>NUCLEOTIDE SEQUENCE [LARGE SCALE GENOMIC DNA]</scope>
    <source>
        <strain evidence="7">DG5</strain>
    </source>
</reference>
<feature type="domain" description="Flagellar basal body rod protein N-terminal" evidence="3">
    <location>
        <begin position="5"/>
        <end position="35"/>
    </location>
</feature>
<dbReference type="OrthoDB" id="9800375at2"/>
<protein>
    <submittedName>
        <fullName evidence="6">Flagellar hook-basal body protein</fullName>
    </submittedName>
</protein>
<dbReference type="InterPro" id="IPR001444">
    <property type="entry name" value="Flag_bb_rod_N"/>
</dbReference>
<keyword evidence="7" id="KW-1185">Reference proteome</keyword>
<sequence length="245" mass="26214">MLRGIYNAAAGMITQYKKIDILGNNTANVNTAGYKESNVTLSEFGQELARRTTDNVNVGELSLCVTLDRETTNLAQGALENTGIPTDLAVDGDGFFAVRAPGGGDVKYTRSGNFSVDAQGFLALPTGDRLLGQNGQAIYVGGSNFTVDTDGTVRLPNGPVGRITLYTSDNAQNINKRRDGFFNIDGAVVANGMIRQGWLEKSNTDTINNIVEMMAATRAFQGCQKAYQIDAQTLDKLVTQVGSLK</sequence>
<dbReference type="AlphaFoldDB" id="A0A078KQU1"/>
<dbReference type="Pfam" id="PF06429">
    <property type="entry name" value="Flg_bbr_C"/>
    <property type="match status" value="1"/>
</dbReference>
<dbReference type="Pfam" id="PF22692">
    <property type="entry name" value="LlgE_F_G_D1"/>
    <property type="match status" value="1"/>
</dbReference>
<comment type="similarity">
    <text evidence="1 2">Belongs to the flagella basal body rod proteins family.</text>
</comment>
<dbReference type="STRING" id="29343.CCDG5_0376"/>
<gene>
    <name evidence="6" type="ORF">CCDG5_0376</name>
</gene>
<dbReference type="PANTHER" id="PTHR30435">
    <property type="entry name" value="FLAGELLAR PROTEIN"/>
    <property type="match status" value="1"/>
</dbReference>
<evidence type="ECO:0000313" key="6">
    <source>
        <dbReference type="EMBL" id="CDZ23515.1"/>
    </source>
</evidence>
<dbReference type="PANTHER" id="PTHR30435:SF19">
    <property type="entry name" value="FLAGELLAR BASAL-BODY ROD PROTEIN FLGG"/>
    <property type="match status" value="1"/>
</dbReference>
<accession>A0A078KQU1</accession>
<dbReference type="SUPFAM" id="SSF117143">
    <property type="entry name" value="Flagellar hook protein flgE"/>
    <property type="match status" value="1"/>
</dbReference>
<feature type="domain" description="Flagellar hook protein FlgE/F/G-like D1" evidence="5">
    <location>
        <begin position="89"/>
        <end position="154"/>
    </location>
</feature>
<dbReference type="KEGG" id="ccel:CCDG5_0376"/>
<dbReference type="GO" id="GO:0009425">
    <property type="term" value="C:bacterial-type flagellum basal body"/>
    <property type="evidence" value="ECO:0007669"/>
    <property type="project" value="UniProtKB-SubCell"/>
</dbReference>
<keyword evidence="6" id="KW-0966">Cell projection</keyword>
<dbReference type="NCBIfam" id="TIGR03506">
    <property type="entry name" value="FlgEFG_subfam"/>
    <property type="match status" value="1"/>
</dbReference>
<dbReference type="InterPro" id="IPR010930">
    <property type="entry name" value="Flg_bb/hook_C_dom"/>
</dbReference>
<dbReference type="GO" id="GO:0071978">
    <property type="term" value="P:bacterial-type flagellum-dependent swarming motility"/>
    <property type="evidence" value="ECO:0007669"/>
    <property type="project" value="TreeGrafter"/>
</dbReference>
<name>A0A078KQU1_9FIRM</name>
<evidence type="ECO:0000256" key="2">
    <source>
        <dbReference type="RuleBase" id="RU362116"/>
    </source>
</evidence>
<evidence type="ECO:0000313" key="7">
    <source>
        <dbReference type="Proteomes" id="UP000032431"/>
    </source>
</evidence>
<dbReference type="EMBL" id="LM995447">
    <property type="protein sequence ID" value="CDZ23515.1"/>
    <property type="molecule type" value="Genomic_DNA"/>
</dbReference>
<dbReference type="InterPro" id="IPR020013">
    <property type="entry name" value="Flagellar_FlgE/F/G"/>
</dbReference>
<dbReference type="Proteomes" id="UP000032431">
    <property type="component" value="Chromosome I"/>
</dbReference>
<feature type="domain" description="Flagellar basal-body/hook protein C-terminal" evidence="4">
    <location>
        <begin position="195"/>
        <end position="238"/>
    </location>
</feature>
<evidence type="ECO:0000256" key="1">
    <source>
        <dbReference type="ARBA" id="ARBA00009677"/>
    </source>
</evidence>
<organism evidence="6 7">
    <name type="scientific">[Clostridium] cellulosi</name>
    <dbReference type="NCBI Taxonomy" id="29343"/>
    <lineage>
        <taxon>Bacteria</taxon>
        <taxon>Bacillati</taxon>
        <taxon>Bacillota</taxon>
        <taxon>Clostridia</taxon>
        <taxon>Eubacteriales</taxon>
        <taxon>Oscillospiraceae</taxon>
        <taxon>Oscillospiraceae incertae sedis</taxon>
    </lineage>
</organism>
<evidence type="ECO:0000259" key="4">
    <source>
        <dbReference type="Pfam" id="PF06429"/>
    </source>
</evidence>
<keyword evidence="2" id="KW-0975">Bacterial flagellum</keyword>
<dbReference type="PATRIC" id="fig|29343.3.peg.392"/>
<dbReference type="HOGENOM" id="CLU_013687_0_0_9"/>
<proteinExistence type="inferred from homology"/>
<keyword evidence="6" id="KW-0282">Flagellum</keyword>
<comment type="subcellular location">
    <subcellularLocation>
        <location evidence="2">Bacterial flagellum basal body</location>
    </subcellularLocation>
</comment>
<dbReference type="InterPro" id="IPR053967">
    <property type="entry name" value="LlgE_F_G-like_D1"/>
</dbReference>
<dbReference type="InterPro" id="IPR037925">
    <property type="entry name" value="FlgE/F/G-like"/>
</dbReference>
<keyword evidence="6" id="KW-0969">Cilium</keyword>
<dbReference type="Pfam" id="PF00460">
    <property type="entry name" value="Flg_bb_rod"/>
    <property type="match status" value="1"/>
</dbReference>